<dbReference type="PANTHER" id="PTHR10046">
    <property type="entry name" value="ATP DEPENDENT LON PROTEASE FAMILY MEMBER"/>
    <property type="match status" value="1"/>
</dbReference>
<dbReference type="Gene3D" id="3.30.230.10">
    <property type="match status" value="1"/>
</dbReference>
<dbReference type="SUPFAM" id="SSF54211">
    <property type="entry name" value="Ribosomal protein S5 domain 2-like"/>
    <property type="match status" value="1"/>
</dbReference>
<organism evidence="2 3">
    <name type="scientific">Streptomyces iconiensis</name>
    <dbReference type="NCBI Taxonomy" id="1384038"/>
    <lineage>
        <taxon>Bacteria</taxon>
        <taxon>Bacillati</taxon>
        <taxon>Actinomycetota</taxon>
        <taxon>Actinomycetes</taxon>
        <taxon>Kitasatosporales</taxon>
        <taxon>Streptomycetaceae</taxon>
        <taxon>Streptomyces</taxon>
    </lineage>
</organism>
<evidence type="ECO:0000313" key="3">
    <source>
        <dbReference type="Proteomes" id="UP001214441"/>
    </source>
</evidence>
<sequence length="268" mass="27770">MSDSSRPRLSPRRRTLAYCAAPVVLLFLLVLLAPLPYSVAQPGETANVLGKKGGKPVISVEGAKPQGKDDGSLLSVTIAATQPDASVGVGDVVRSWFADDRAVMPREAVYPGGGDTKDARRRIADEMKESQDTAVKAALRQLHKSPGDVDITLRLGDVGGPSAGLFFSLGIIDKLDGDGHGGGLTGGRTIAGTGTIDGKGKVGPVGGVPLKTQAAHRDGARVFLVPKEQCAEANAQRPKGLQLVPVTTLNSALEALKQIREGGDVPIC</sequence>
<protein>
    <recommendedName>
        <fullName evidence="1">Lon proteolytic domain-containing protein</fullName>
    </recommendedName>
</protein>
<dbReference type="InterPro" id="IPR027065">
    <property type="entry name" value="Lon_Prtase"/>
</dbReference>
<dbReference type="Pfam" id="PF05362">
    <property type="entry name" value="Lon_C"/>
    <property type="match status" value="1"/>
</dbReference>
<dbReference type="InterPro" id="IPR008269">
    <property type="entry name" value="Lon_proteolytic"/>
</dbReference>
<feature type="domain" description="Lon proteolytic" evidence="1">
    <location>
        <begin position="124"/>
        <end position="253"/>
    </location>
</feature>
<evidence type="ECO:0000259" key="1">
    <source>
        <dbReference type="Pfam" id="PF05362"/>
    </source>
</evidence>
<gene>
    <name evidence="2" type="ORF">NMN56_014850</name>
</gene>
<keyword evidence="3" id="KW-1185">Reference proteome</keyword>
<dbReference type="InterPro" id="IPR014721">
    <property type="entry name" value="Ribsml_uS5_D2-typ_fold_subgr"/>
</dbReference>
<evidence type="ECO:0000313" key="2">
    <source>
        <dbReference type="EMBL" id="MDJ1133219.1"/>
    </source>
</evidence>
<dbReference type="Proteomes" id="UP001214441">
    <property type="component" value="Unassembled WGS sequence"/>
</dbReference>
<proteinExistence type="predicted"/>
<name>A0ABT6ZVW2_9ACTN</name>
<dbReference type="InterPro" id="IPR020568">
    <property type="entry name" value="Ribosomal_Su5_D2-typ_SF"/>
</dbReference>
<dbReference type="EMBL" id="JANCPR020000013">
    <property type="protein sequence ID" value="MDJ1133219.1"/>
    <property type="molecule type" value="Genomic_DNA"/>
</dbReference>
<dbReference type="RefSeq" id="WP_274043720.1">
    <property type="nucleotide sequence ID" value="NZ_JANCPR020000013.1"/>
</dbReference>
<reference evidence="2 3" key="1">
    <citation type="submission" date="2023-05" db="EMBL/GenBank/DDBJ databases">
        <title>Streptantibioticus silvisoli sp. nov., acidotolerant actinomycetes 1 from pine litter.</title>
        <authorList>
            <person name="Swiecimska M."/>
            <person name="Golinska P."/>
            <person name="Sangal V."/>
            <person name="Wachnowicz B."/>
            <person name="Goodfellow M."/>
        </authorList>
    </citation>
    <scope>NUCLEOTIDE SEQUENCE [LARGE SCALE GENOMIC DNA]</scope>
    <source>
        <strain evidence="2 3">DSM 42109</strain>
    </source>
</reference>
<comment type="caution">
    <text evidence="2">The sequence shown here is derived from an EMBL/GenBank/DDBJ whole genome shotgun (WGS) entry which is preliminary data.</text>
</comment>
<accession>A0ABT6ZVW2</accession>